<gene>
    <name evidence="9" type="ORF">FFLO_01755</name>
</gene>
<evidence type="ECO:0000313" key="9">
    <source>
        <dbReference type="EMBL" id="KAG7562800.1"/>
    </source>
</evidence>
<dbReference type="Pfam" id="PF12862">
    <property type="entry name" value="ANAPC5"/>
    <property type="match status" value="1"/>
</dbReference>
<dbReference type="InterPro" id="IPR037679">
    <property type="entry name" value="Apc5"/>
</dbReference>
<comment type="caution">
    <text evidence="9">The sequence shown here is derived from an EMBL/GenBank/DDBJ whole genome shotgun (WGS) entry which is preliminary data.</text>
</comment>
<evidence type="ECO:0000256" key="1">
    <source>
        <dbReference type="ARBA" id="ARBA00007450"/>
    </source>
</evidence>
<keyword evidence="5" id="KW-0833">Ubl conjugation pathway</keyword>
<evidence type="ECO:0000256" key="6">
    <source>
        <dbReference type="ARBA" id="ARBA00023306"/>
    </source>
</evidence>
<evidence type="ECO:0000256" key="4">
    <source>
        <dbReference type="ARBA" id="ARBA00022776"/>
    </source>
</evidence>
<keyword evidence="10" id="KW-1185">Reference proteome</keyword>
<evidence type="ECO:0000259" key="8">
    <source>
        <dbReference type="Pfam" id="PF12862"/>
    </source>
</evidence>
<evidence type="ECO:0000256" key="3">
    <source>
        <dbReference type="ARBA" id="ARBA00022618"/>
    </source>
</evidence>
<dbReference type="GO" id="GO:0070979">
    <property type="term" value="P:protein K11-linked ubiquitination"/>
    <property type="evidence" value="ECO:0007669"/>
    <property type="project" value="TreeGrafter"/>
</dbReference>
<keyword evidence="3" id="KW-0132">Cell division</keyword>
<feature type="domain" description="Anaphase-promoting complex subunit 5" evidence="8">
    <location>
        <begin position="278"/>
        <end position="362"/>
    </location>
</feature>
<keyword evidence="6" id="KW-0131">Cell cycle</keyword>
<keyword evidence="4" id="KW-0498">Mitosis</keyword>
<reference evidence="9" key="1">
    <citation type="submission" date="2020-04" db="EMBL/GenBank/DDBJ databases">
        <title>Analysis of mating type loci in Filobasidium floriforme.</title>
        <authorList>
            <person name="Nowrousian M."/>
        </authorList>
    </citation>
    <scope>NUCLEOTIDE SEQUENCE</scope>
    <source>
        <strain evidence="9">CBS 6242</strain>
    </source>
</reference>
<evidence type="ECO:0000256" key="7">
    <source>
        <dbReference type="SAM" id="MobiDB-lite"/>
    </source>
</evidence>
<evidence type="ECO:0000256" key="2">
    <source>
        <dbReference type="ARBA" id="ARBA00016066"/>
    </source>
</evidence>
<dbReference type="PANTHER" id="PTHR12830:SF9">
    <property type="entry name" value="ANAPHASE-PROMOTING COMPLEX SUBUNIT 5"/>
    <property type="match status" value="1"/>
</dbReference>
<organism evidence="9 10">
    <name type="scientific">Filobasidium floriforme</name>
    <dbReference type="NCBI Taxonomy" id="5210"/>
    <lineage>
        <taxon>Eukaryota</taxon>
        <taxon>Fungi</taxon>
        <taxon>Dikarya</taxon>
        <taxon>Basidiomycota</taxon>
        <taxon>Agaricomycotina</taxon>
        <taxon>Tremellomycetes</taxon>
        <taxon>Filobasidiales</taxon>
        <taxon>Filobasidiaceae</taxon>
        <taxon>Filobasidium</taxon>
    </lineage>
</organism>
<protein>
    <recommendedName>
        <fullName evidence="2">Anaphase-promoting complex subunit 5</fullName>
    </recommendedName>
</protein>
<dbReference type="AlphaFoldDB" id="A0A8K0JNZ2"/>
<dbReference type="GO" id="GO:0045842">
    <property type="term" value="P:positive regulation of mitotic metaphase/anaphase transition"/>
    <property type="evidence" value="ECO:0007669"/>
    <property type="project" value="TreeGrafter"/>
</dbReference>
<dbReference type="InterPro" id="IPR026000">
    <property type="entry name" value="Apc5_dom"/>
</dbReference>
<dbReference type="PANTHER" id="PTHR12830">
    <property type="entry name" value="ANAPHASE-PROMOTING COMPLEX SUBUNIT 5"/>
    <property type="match status" value="1"/>
</dbReference>
<dbReference type="GO" id="GO:0031145">
    <property type="term" value="P:anaphase-promoting complex-dependent catabolic process"/>
    <property type="evidence" value="ECO:0007669"/>
    <property type="project" value="TreeGrafter"/>
</dbReference>
<feature type="compositionally biased region" description="Basic and acidic residues" evidence="7">
    <location>
        <begin position="197"/>
        <end position="224"/>
    </location>
</feature>
<name>A0A8K0JNZ2_9TREE</name>
<dbReference type="GO" id="GO:0005680">
    <property type="term" value="C:anaphase-promoting complex"/>
    <property type="evidence" value="ECO:0007669"/>
    <property type="project" value="InterPro"/>
</dbReference>
<dbReference type="GO" id="GO:0051301">
    <property type="term" value="P:cell division"/>
    <property type="evidence" value="ECO:0007669"/>
    <property type="project" value="UniProtKB-KW"/>
</dbReference>
<evidence type="ECO:0000313" key="10">
    <source>
        <dbReference type="Proteomes" id="UP000812966"/>
    </source>
</evidence>
<evidence type="ECO:0000256" key="5">
    <source>
        <dbReference type="ARBA" id="ARBA00022786"/>
    </source>
</evidence>
<dbReference type="Proteomes" id="UP000812966">
    <property type="component" value="Unassembled WGS sequence"/>
</dbReference>
<dbReference type="EMBL" id="JABELV010000025">
    <property type="protein sequence ID" value="KAG7562800.1"/>
    <property type="molecule type" value="Genomic_DNA"/>
</dbReference>
<sequence length="843" mass="94967">MPIRAEDSTIAHISTPPPTPHALALSIIILNLYPTPCERRRISQDDCDKWVGKHSEYIQRTLEMLAREIFHLSEPSTYLELQEQVLELANWAPNKEDEHVQKPAQELDRMPEIFDNIQNSFEVIDKILVTCYETLEDGPGTGETRITYHSPLGVFLRKVHLAYRVLNFPQSLIVRQDVLSWCAGDPEPSSGRVSAKKPAEKADESSEPRSPDGTRDLASHTHDHPEDIYEDLEDEKRWDGHGGIGFGYSMTKGKRRVVANKVTEMDDLLDARLSVLQEYQNACKRGNYSLALSSLEKFYSHRFPPNDKMRHHHALLQLASFHYATGGLELAKDTIDEATRGARTAGDAQCLKHCLSLAKRLRAESEPAMTTVMAPGQPAHTSDVGENARDETPLDELWAVKQRLDLGEALPSAYARTFRAVARQQAIVRAKVGVKPAVNSGLVEPESEQEIQDRQIPEGSLMDNSLLHVVQSGLWETMGSSSLAELHEDLALRSPTNRTDVYLAVSMARSRRYTRASRSYQALAVLLDPYLTADMGMNDYHKWSEAIWNVFEQDALRRQDDDILDFIKTCRLPKNSYRQVGVGGPLRMTHDPGHRISHDFFGRDDLDSPRRGVDVLTALLARAEAAEAQGPAPLVAMPHLLQASHLSLSLKHWVLYRSATVRLADVISRLEGNTNPFHEADGKVQSLLAFAVRQLEAVWPEIIVSDNVEELWTSSNIMLRFEREQGRLENSERYFRLALRAAYRLRSRGRVLDTLMVMALFEDDFGHDVQRDRYAELWDHLDTGARMETLESHFDWIDQPSSINLGMASEIAQSGSNIAWTVESVQEIRDIVLAVGVQISSAG</sequence>
<feature type="region of interest" description="Disordered" evidence="7">
    <location>
        <begin position="185"/>
        <end position="224"/>
    </location>
</feature>
<proteinExistence type="inferred from homology"/>
<comment type="similarity">
    <text evidence="1">Belongs to the APC5 family.</text>
</comment>
<accession>A0A8K0JNZ2</accession>